<gene>
    <name evidence="12" type="ORF">SPAPADRAFT_61420</name>
</gene>
<evidence type="ECO:0000256" key="2">
    <source>
        <dbReference type="ARBA" id="ARBA00004673"/>
    </source>
</evidence>
<keyword evidence="7 11" id="KW-1133">Transmembrane helix</keyword>
<dbReference type="FunFam" id="1.10.442.10:FF:000002">
    <property type="entry name" value="Cytochrome c oxidase subunit V"/>
    <property type="match status" value="1"/>
</dbReference>
<dbReference type="GO" id="GO:0006123">
    <property type="term" value="P:mitochondrial electron transport, cytochrome c to oxygen"/>
    <property type="evidence" value="ECO:0007669"/>
    <property type="project" value="InterPro"/>
</dbReference>
<keyword evidence="4 11" id="KW-0812">Transmembrane</keyword>
<dbReference type="GeneID" id="18873885"/>
<accession>G3AQ21</accession>
<evidence type="ECO:0000256" key="11">
    <source>
        <dbReference type="SAM" id="Phobius"/>
    </source>
</evidence>
<evidence type="ECO:0000313" key="12">
    <source>
        <dbReference type="EMBL" id="EGW32342.1"/>
    </source>
</evidence>
<dbReference type="PANTHER" id="PTHR10707">
    <property type="entry name" value="CYTOCHROME C OXIDASE SUBUNIT IV"/>
    <property type="match status" value="1"/>
</dbReference>
<sequence length="150" mass="16910">MLSRSLQRTAVRFNSTVSKSAPRALSNAYVSKLEERWTHLAQQDQQALIQELKARMELPWGELTSAEKKAAYYISFGSWGPRKPMYNPGDKSKIFWTVTGTVVASIIAFIGIRSLAAPPPHTNTREWQEASDEYLKSKNANPFSGYSQIQ</sequence>
<evidence type="ECO:0000256" key="1">
    <source>
        <dbReference type="ARBA" id="ARBA00004434"/>
    </source>
</evidence>
<dbReference type="OMA" id="WYISYGA"/>
<keyword evidence="9" id="KW-0496">Mitochondrion</keyword>
<keyword evidence="6" id="KW-0809">Transit peptide</keyword>
<dbReference type="Pfam" id="PF02936">
    <property type="entry name" value="COX4"/>
    <property type="match status" value="1"/>
</dbReference>
<dbReference type="OrthoDB" id="186013at2759"/>
<dbReference type="SUPFAM" id="SSF81406">
    <property type="entry name" value="Mitochondrial cytochrome c oxidase subunit IV"/>
    <property type="match status" value="1"/>
</dbReference>
<dbReference type="PANTHER" id="PTHR10707:SF10">
    <property type="entry name" value="CYTOCHROME C OXIDASE SUBUNIT 4"/>
    <property type="match status" value="1"/>
</dbReference>
<evidence type="ECO:0000256" key="10">
    <source>
        <dbReference type="ARBA" id="ARBA00023136"/>
    </source>
</evidence>
<comment type="similarity">
    <text evidence="3">Belongs to the cytochrome c oxidase IV family.</text>
</comment>
<keyword evidence="10 11" id="KW-0472">Membrane</keyword>
<comment type="pathway">
    <text evidence="2">Energy metabolism; oxidative phosphorylation.</text>
</comment>
<dbReference type="InterPro" id="IPR036639">
    <property type="entry name" value="Cyt_c_oxidase_su4_sf"/>
</dbReference>
<dbReference type="Proteomes" id="UP000000709">
    <property type="component" value="Unassembled WGS sequence"/>
</dbReference>
<keyword evidence="5" id="KW-0999">Mitochondrion inner membrane</keyword>
<dbReference type="FunCoup" id="G3AQ21">
    <property type="interactions" value="125"/>
</dbReference>
<dbReference type="AlphaFoldDB" id="G3AQ21"/>
<evidence type="ECO:0000256" key="8">
    <source>
        <dbReference type="ARBA" id="ARBA00023002"/>
    </source>
</evidence>
<evidence type="ECO:0000256" key="6">
    <source>
        <dbReference type="ARBA" id="ARBA00022946"/>
    </source>
</evidence>
<reference evidence="12 13" key="1">
    <citation type="journal article" date="2011" name="Proc. Natl. Acad. Sci. U.S.A.">
        <title>Comparative genomics of xylose-fermenting fungi for enhanced biofuel production.</title>
        <authorList>
            <person name="Wohlbach D.J."/>
            <person name="Kuo A."/>
            <person name="Sato T.K."/>
            <person name="Potts K.M."/>
            <person name="Salamov A.A."/>
            <person name="LaButti K.M."/>
            <person name="Sun H."/>
            <person name="Clum A."/>
            <person name="Pangilinan J.L."/>
            <person name="Lindquist E.A."/>
            <person name="Lucas S."/>
            <person name="Lapidus A."/>
            <person name="Jin M."/>
            <person name="Gunawan C."/>
            <person name="Balan V."/>
            <person name="Dale B.E."/>
            <person name="Jeffries T.W."/>
            <person name="Zinkel R."/>
            <person name="Barry K.W."/>
            <person name="Grigoriev I.V."/>
            <person name="Gasch A.P."/>
        </authorList>
    </citation>
    <scope>NUCLEOTIDE SEQUENCE [LARGE SCALE GENOMIC DNA]</scope>
    <source>
        <strain evidence="13">NRRL Y-27907 / 11-Y1</strain>
    </source>
</reference>
<dbReference type="InterPro" id="IPR004203">
    <property type="entry name" value="Cyt_c_oxidase_su4_fam"/>
</dbReference>
<dbReference type="eggNOG" id="KOG4075">
    <property type="taxonomic scope" value="Eukaryota"/>
</dbReference>
<proteinExistence type="inferred from homology"/>
<dbReference type="RefSeq" id="XP_007375618.1">
    <property type="nucleotide sequence ID" value="XM_007375556.1"/>
</dbReference>
<dbReference type="Gene3D" id="1.10.442.10">
    <property type="entry name" value="Cytochrome c oxidase subunit IV"/>
    <property type="match status" value="1"/>
</dbReference>
<dbReference type="EMBL" id="GL996502">
    <property type="protein sequence ID" value="EGW32342.1"/>
    <property type="molecule type" value="Genomic_DNA"/>
</dbReference>
<dbReference type="GO" id="GO:0016491">
    <property type="term" value="F:oxidoreductase activity"/>
    <property type="evidence" value="ECO:0007669"/>
    <property type="project" value="UniProtKB-KW"/>
</dbReference>
<name>G3AQ21_SPAPN</name>
<evidence type="ECO:0000313" key="13">
    <source>
        <dbReference type="Proteomes" id="UP000000709"/>
    </source>
</evidence>
<evidence type="ECO:0000256" key="7">
    <source>
        <dbReference type="ARBA" id="ARBA00022989"/>
    </source>
</evidence>
<dbReference type="GO" id="GO:0045277">
    <property type="term" value="C:respiratory chain complex IV"/>
    <property type="evidence" value="ECO:0007669"/>
    <property type="project" value="EnsemblFungi"/>
</dbReference>
<evidence type="ECO:0000256" key="4">
    <source>
        <dbReference type="ARBA" id="ARBA00022692"/>
    </source>
</evidence>
<keyword evidence="8" id="KW-0560">Oxidoreductase</keyword>
<dbReference type="HOGENOM" id="CLU_070101_2_0_1"/>
<feature type="transmembrane region" description="Helical" evidence="11">
    <location>
        <begin position="94"/>
        <end position="116"/>
    </location>
</feature>
<dbReference type="GO" id="GO:0005743">
    <property type="term" value="C:mitochondrial inner membrane"/>
    <property type="evidence" value="ECO:0007669"/>
    <property type="project" value="UniProtKB-SubCell"/>
</dbReference>
<evidence type="ECO:0000256" key="5">
    <source>
        <dbReference type="ARBA" id="ARBA00022792"/>
    </source>
</evidence>
<evidence type="ECO:0000256" key="3">
    <source>
        <dbReference type="ARBA" id="ARBA00008135"/>
    </source>
</evidence>
<protein>
    <submittedName>
        <fullName evidence="12">Cytochrome-c oxidase subunit VA</fullName>
    </submittedName>
</protein>
<dbReference type="STRING" id="619300.G3AQ21"/>
<comment type="subcellular location">
    <subcellularLocation>
        <location evidence="1">Mitochondrion inner membrane</location>
        <topology evidence="1">Single-pass membrane protein</topology>
    </subcellularLocation>
</comment>
<evidence type="ECO:0000256" key="9">
    <source>
        <dbReference type="ARBA" id="ARBA00023128"/>
    </source>
</evidence>
<keyword evidence="13" id="KW-1185">Reference proteome</keyword>
<dbReference type="KEGG" id="spaa:SPAPADRAFT_61420"/>
<organism evidence="13">
    <name type="scientific">Spathaspora passalidarum (strain NRRL Y-27907 / 11-Y1)</name>
    <dbReference type="NCBI Taxonomy" id="619300"/>
    <lineage>
        <taxon>Eukaryota</taxon>
        <taxon>Fungi</taxon>
        <taxon>Dikarya</taxon>
        <taxon>Ascomycota</taxon>
        <taxon>Saccharomycotina</taxon>
        <taxon>Pichiomycetes</taxon>
        <taxon>Debaryomycetaceae</taxon>
        <taxon>Spathaspora</taxon>
    </lineage>
</organism>
<dbReference type="GO" id="GO:0004129">
    <property type="term" value="F:cytochrome-c oxidase activity"/>
    <property type="evidence" value="ECO:0007669"/>
    <property type="project" value="EnsemblFungi"/>
</dbReference>
<dbReference type="InParanoid" id="G3AQ21"/>